<evidence type="ECO:0008006" key="3">
    <source>
        <dbReference type="Google" id="ProtNLM"/>
    </source>
</evidence>
<accession>A0ABS1BF51</accession>
<gene>
    <name evidence="1" type="ORF">I5M32_00880</name>
</gene>
<reference evidence="1 2" key="1">
    <citation type="submission" date="2020-12" db="EMBL/GenBank/DDBJ databases">
        <title>Bacterial novel species Pedobacter sp. SD-b isolated from soil.</title>
        <authorList>
            <person name="Jung H.-Y."/>
        </authorList>
    </citation>
    <scope>NUCLEOTIDE SEQUENCE [LARGE SCALE GENOMIC DNA]</scope>
    <source>
        <strain evidence="1 2">SD-b</strain>
    </source>
</reference>
<comment type="caution">
    <text evidence="1">The sequence shown here is derived from an EMBL/GenBank/DDBJ whole genome shotgun (WGS) entry which is preliminary data.</text>
</comment>
<proteinExistence type="predicted"/>
<evidence type="ECO:0000313" key="2">
    <source>
        <dbReference type="Proteomes" id="UP000660024"/>
    </source>
</evidence>
<dbReference type="RefSeq" id="WP_200583996.1">
    <property type="nucleotide sequence ID" value="NZ_JAEHFY010000001.1"/>
</dbReference>
<protein>
    <recommendedName>
        <fullName evidence="3">Lipoprotein</fullName>
    </recommendedName>
</protein>
<sequence length="379" mass="43691">MNSNIFKVPLIGLITSILVSCSSGKKALQNGDYDKAVYTAINRLKSNPNKAKAKETLAKGYDYALKRHLARVADIKLTDDVFKWEGILNEYQSINSLANAVGDCPVCMEAVPEPQKFIAETSDAKYYAAEARYNNGSKLLLKKDRLDAKNAYFDFEKAEQLYPDFKDAQSMMDSAYYTALLRVVVEPVQVNSRLYKLSNQYFQDKIYEFMQNYERKSFVKFYTPQEAQTSKFRFDQVLSLNFDDFIVGQTYVKERIEDIKRDSIKIGVTKDSAKRPVYTTARGKLTTFEKTVTSSGLLDFQIKDINGKIITREKMPGTFVWKDSWGTFKGDERALNDNDKILLNRREGYPPAPQDLFIEFTKPIYDQLTYKIKSFYSRY</sequence>
<dbReference type="Proteomes" id="UP000660024">
    <property type="component" value="Unassembled WGS sequence"/>
</dbReference>
<dbReference type="PROSITE" id="PS51257">
    <property type="entry name" value="PROKAR_LIPOPROTEIN"/>
    <property type="match status" value="1"/>
</dbReference>
<keyword evidence="2" id="KW-1185">Reference proteome</keyword>
<organism evidence="1 2">
    <name type="scientific">Pedobacter segetis</name>
    <dbReference type="NCBI Taxonomy" id="2793069"/>
    <lineage>
        <taxon>Bacteria</taxon>
        <taxon>Pseudomonadati</taxon>
        <taxon>Bacteroidota</taxon>
        <taxon>Sphingobacteriia</taxon>
        <taxon>Sphingobacteriales</taxon>
        <taxon>Sphingobacteriaceae</taxon>
        <taxon>Pedobacter</taxon>
    </lineage>
</organism>
<evidence type="ECO:0000313" key="1">
    <source>
        <dbReference type="EMBL" id="MBK0381499.1"/>
    </source>
</evidence>
<name>A0ABS1BF51_9SPHI</name>
<dbReference type="EMBL" id="JAEHFY010000001">
    <property type="protein sequence ID" value="MBK0381499.1"/>
    <property type="molecule type" value="Genomic_DNA"/>
</dbReference>